<accession>V9IDS6</accession>
<dbReference type="EMBL" id="JR040757">
    <property type="protein sequence ID" value="AEY59278.1"/>
    <property type="molecule type" value="mRNA"/>
</dbReference>
<dbReference type="KEGG" id="acer:108001339"/>
<evidence type="ECO:0000256" key="1">
    <source>
        <dbReference type="SAM" id="SignalP"/>
    </source>
</evidence>
<keyword evidence="1" id="KW-0732">Signal</keyword>
<name>V9IDS6_APICE</name>
<organism evidence="2">
    <name type="scientific">Apis cerana</name>
    <name type="common">Indian honeybee</name>
    <dbReference type="NCBI Taxonomy" id="7461"/>
    <lineage>
        <taxon>Eukaryota</taxon>
        <taxon>Metazoa</taxon>
        <taxon>Ecdysozoa</taxon>
        <taxon>Arthropoda</taxon>
        <taxon>Hexapoda</taxon>
        <taxon>Insecta</taxon>
        <taxon>Pterygota</taxon>
        <taxon>Neoptera</taxon>
        <taxon>Endopterygota</taxon>
        <taxon>Hymenoptera</taxon>
        <taxon>Apocrita</taxon>
        <taxon>Aculeata</taxon>
        <taxon>Apoidea</taxon>
        <taxon>Anthophila</taxon>
        <taxon>Apidae</taxon>
        <taxon>Apis</taxon>
    </lineage>
</organism>
<protein>
    <submittedName>
        <fullName evidence="2">Ejaculatory bulb-specific protein 3</fullName>
    </submittedName>
</protein>
<feature type="signal peptide" evidence="1">
    <location>
        <begin position="1"/>
        <end position="19"/>
    </location>
</feature>
<sequence>MKVSIVCLVLMAAIVLVAARPDESSYTSKFDNINVDEILHSERLLNNYFKCLMDEGRCTAEGNELKRVLPDALATDCKKCSEKQREVIKKVIKFLVENKPELWDSLANKYDPDKKYRVKFEEEAKKLGINV</sequence>
<dbReference type="Pfam" id="PF03392">
    <property type="entry name" value="OS-D"/>
    <property type="match status" value="1"/>
</dbReference>
<dbReference type="AlphaFoldDB" id="V9IDS6"/>
<dbReference type="PANTHER" id="PTHR11257">
    <property type="entry name" value="CHEMOSENSORY PROTEIN-RELATED"/>
    <property type="match status" value="1"/>
</dbReference>
<dbReference type="PANTHER" id="PTHR11257:SF12">
    <property type="entry name" value="EJACULATORY BULB-SPECIFIC PROTEIN 3-RELATED"/>
    <property type="match status" value="1"/>
</dbReference>
<dbReference type="InterPro" id="IPR005055">
    <property type="entry name" value="A10/PebIII"/>
</dbReference>
<dbReference type="Gene3D" id="1.10.2080.10">
    <property type="entry name" value="Insect odorant-binding protein A10/Ejaculatory bulb-specific protein 3"/>
    <property type="match status" value="1"/>
</dbReference>
<gene>
    <name evidence="2" type="ORF">ACCB01983</name>
</gene>
<dbReference type="SUPFAM" id="SSF100910">
    <property type="entry name" value="Chemosensory protein Csp2"/>
    <property type="match status" value="1"/>
</dbReference>
<dbReference type="OrthoDB" id="6344725at2759"/>
<reference evidence="2" key="1">
    <citation type="submission" date="2011-11" db="EMBL/GenBank/DDBJ databases">
        <title>Decoding the brain transcriptome of the Eastern honeybee (Apis cerana) based on pyrosequencing.</title>
        <authorList>
            <person name="Sun L."/>
            <person name="Zheng H."/>
            <person name="Wang Y."/>
            <person name="Xie X."/>
            <person name="Zhu Y."/>
            <person name="Gu W."/>
            <person name="Wang S."/>
        </authorList>
    </citation>
    <scope>NUCLEOTIDE SEQUENCE</scope>
    <source>
        <tissue evidence="2">Brain</tissue>
    </source>
</reference>
<evidence type="ECO:0000313" key="2">
    <source>
        <dbReference type="EMBL" id="AEY59278.1"/>
    </source>
</evidence>
<dbReference type="InterPro" id="IPR036682">
    <property type="entry name" value="OS_D_A10/PebIII_sf"/>
</dbReference>
<proteinExistence type="evidence at transcript level"/>
<feature type="chain" id="PRO_5004777555" evidence="1">
    <location>
        <begin position="20"/>
        <end position="131"/>
    </location>
</feature>